<feature type="region of interest" description="Disordered" evidence="1">
    <location>
        <begin position="74"/>
        <end position="130"/>
    </location>
</feature>
<accession>A0A6T8PIZ3</accession>
<dbReference type="PANTHER" id="PTHR34051:SF2">
    <property type="entry name" value="PROTEIN LPA3"/>
    <property type="match status" value="1"/>
</dbReference>
<protein>
    <recommendedName>
        <fullName evidence="2">DUF1995 domain-containing protein</fullName>
    </recommendedName>
</protein>
<organism evidence="3">
    <name type="scientific">Hemiselmis andersenii</name>
    <name type="common">Cryptophyte alga</name>
    <dbReference type="NCBI Taxonomy" id="464988"/>
    <lineage>
        <taxon>Eukaryota</taxon>
        <taxon>Cryptophyceae</taxon>
        <taxon>Cryptomonadales</taxon>
        <taxon>Hemiselmidaceae</taxon>
        <taxon>Hemiselmis</taxon>
    </lineage>
</organism>
<dbReference type="InterPro" id="IPR018962">
    <property type="entry name" value="DUF1995"/>
</dbReference>
<gene>
    <name evidence="3" type="ORF">HAND00432_LOCUS8937</name>
</gene>
<sequence>MAAAAAIGLGAMVSPSSAFSAAPGLRPLGVGTPLSSAGRGASFRQGARARVSMMSEDAAESTKKVDEAKAALEEMMGGSTSSAPAASLTELKSEVSVPAPKKKKPSKPAASGVPKPAPFEDPNKTPPPGSFAKCVEQAYLSVQAAIDDGKKLIEVEFPPLPQSALDNSALGADVITDAQISHARQFARYFGDKKVAIVFPDIVERNRFMGDTSFGGKSSKMKEDKLYDTVSDNVRYSALGGGFKGSFLEKLWVQQEYVEDIEEDDDVFVIITASAQELPDVRKFCEGAGDRPVILFNLKLQTLRGDFGLPAFPGKDLQYEWLGSAFPAYHVLPRAYTRTIPRPPFLVNYSGCLFRTYPGKWQVLLEVPDTDKGGGRYEQVQLRDKRPALSELRELLAEELQLDGLDDNEEGDKKLLGVDLATLRKGVIVKTWWEQDIEKTKSDDWRN</sequence>
<evidence type="ECO:0000313" key="3">
    <source>
        <dbReference type="EMBL" id="CAD8954400.1"/>
    </source>
</evidence>
<evidence type="ECO:0000259" key="2">
    <source>
        <dbReference type="Pfam" id="PF09353"/>
    </source>
</evidence>
<evidence type="ECO:0000256" key="1">
    <source>
        <dbReference type="SAM" id="MobiDB-lite"/>
    </source>
</evidence>
<feature type="compositionally biased region" description="Pro residues" evidence="1">
    <location>
        <begin position="115"/>
        <end position="129"/>
    </location>
</feature>
<proteinExistence type="predicted"/>
<dbReference type="PANTHER" id="PTHR34051">
    <property type="entry name" value="PROTEIN LOW PSII ACCUMULATION 3, CHLOROPLASTIC"/>
    <property type="match status" value="1"/>
</dbReference>
<feature type="domain" description="DUF1995" evidence="2">
    <location>
        <begin position="128"/>
        <end position="393"/>
    </location>
</feature>
<dbReference type="Pfam" id="PF09353">
    <property type="entry name" value="DUF1995"/>
    <property type="match status" value="1"/>
</dbReference>
<dbReference type="InterPro" id="IPR044687">
    <property type="entry name" value="LPA3"/>
</dbReference>
<dbReference type="EMBL" id="HBFX01014896">
    <property type="protein sequence ID" value="CAD8954400.1"/>
    <property type="molecule type" value="Transcribed_RNA"/>
</dbReference>
<dbReference type="AlphaFoldDB" id="A0A6T8PIZ3"/>
<reference evidence="3" key="1">
    <citation type="submission" date="2021-01" db="EMBL/GenBank/DDBJ databases">
        <authorList>
            <person name="Corre E."/>
            <person name="Pelletier E."/>
            <person name="Niang G."/>
            <person name="Scheremetjew M."/>
            <person name="Finn R."/>
            <person name="Kale V."/>
            <person name="Holt S."/>
            <person name="Cochrane G."/>
            <person name="Meng A."/>
            <person name="Brown T."/>
            <person name="Cohen L."/>
        </authorList>
    </citation>
    <scope>NUCLEOTIDE SEQUENCE</scope>
    <source>
        <strain evidence="3">CCMP644</strain>
    </source>
</reference>
<name>A0A6T8PIZ3_HEMAN</name>